<reference evidence="9 10" key="1">
    <citation type="submission" date="2017-03" db="EMBL/GenBank/DDBJ databases">
        <title>Genome sequencing of Shewanella japonica KCTC 22435.</title>
        <authorList>
            <person name="Kim K.M."/>
        </authorList>
    </citation>
    <scope>NUCLEOTIDE SEQUENCE [LARGE SCALE GENOMIC DNA]</scope>
    <source>
        <strain evidence="9 10">KCTC 22435</strain>
    </source>
</reference>
<evidence type="ECO:0000313" key="9">
    <source>
        <dbReference type="EMBL" id="ARD21186.1"/>
    </source>
</evidence>
<evidence type="ECO:0000256" key="1">
    <source>
        <dbReference type="ARBA" id="ARBA00022670"/>
    </source>
</evidence>
<name>A0ABN4Y9T5_9GAMM</name>
<dbReference type="NCBIfam" id="NF006947">
    <property type="entry name" value="PRK09429.1"/>
    <property type="match status" value="1"/>
</dbReference>
<evidence type="ECO:0000256" key="6">
    <source>
        <dbReference type="ARBA" id="ARBA00022833"/>
    </source>
</evidence>
<dbReference type="EMBL" id="CP020472">
    <property type="protein sequence ID" value="ARD21186.1"/>
    <property type="molecule type" value="Genomic_DNA"/>
</dbReference>
<evidence type="ECO:0000256" key="2">
    <source>
        <dbReference type="ARBA" id="ARBA00022723"/>
    </source>
</evidence>
<organism evidence="9 10">
    <name type="scientific">Shewanella japonica</name>
    <dbReference type="NCBI Taxonomy" id="93973"/>
    <lineage>
        <taxon>Bacteria</taxon>
        <taxon>Pseudomonadati</taxon>
        <taxon>Pseudomonadota</taxon>
        <taxon>Gammaproteobacteria</taxon>
        <taxon>Alteromonadales</taxon>
        <taxon>Shewanellaceae</taxon>
        <taxon>Shewanella</taxon>
    </lineage>
</organism>
<keyword evidence="5" id="KW-0378">Hydrolase</keyword>
<keyword evidence="10" id="KW-1185">Reference proteome</keyword>
<keyword evidence="7" id="KW-0482">Metalloprotease</keyword>
<evidence type="ECO:0000256" key="3">
    <source>
        <dbReference type="ARBA" id="ARBA00022729"/>
    </source>
</evidence>
<dbReference type="Pfam" id="PF03411">
    <property type="entry name" value="Peptidase_M74"/>
    <property type="match status" value="1"/>
</dbReference>
<dbReference type="Proteomes" id="UP000191820">
    <property type="component" value="Chromosome"/>
</dbReference>
<dbReference type="Gene3D" id="3.30.1380.10">
    <property type="match status" value="1"/>
</dbReference>
<keyword evidence="2" id="KW-0479">Metal-binding</keyword>
<keyword evidence="6" id="KW-0862">Zinc</keyword>
<evidence type="ECO:0000313" key="10">
    <source>
        <dbReference type="Proteomes" id="UP000191820"/>
    </source>
</evidence>
<dbReference type="InterPro" id="IPR009045">
    <property type="entry name" value="Zn_M74/Hedgehog-like"/>
</dbReference>
<feature type="signal peptide" evidence="8">
    <location>
        <begin position="1"/>
        <end position="21"/>
    </location>
</feature>
<keyword evidence="1" id="KW-0645">Protease</keyword>
<feature type="chain" id="PRO_5045787817" evidence="8">
    <location>
        <begin position="22"/>
        <end position="232"/>
    </location>
</feature>
<keyword evidence="3 8" id="KW-0732">Signal</keyword>
<proteinExistence type="predicted"/>
<gene>
    <name evidence="9" type="ORF">SJ2017_0855</name>
</gene>
<dbReference type="InterPro" id="IPR005073">
    <property type="entry name" value="Peptidase_M74"/>
</dbReference>
<evidence type="ECO:0000256" key="8">
    <source>
        <dbReference type="SAM" id="SignalP"/>
    </source>
</evidence>
<sequence>MRYFSVVIILMLLMASSNIQARFNPWEHTKKPFEGPAAAIGEYANGCLSGAEALPLSGKGFQVIRPQRDRYYGHPNLVNFVQQYAVQLQAEGIEQILVGDMSMPRGGQFDYGHNSHQIGLDVDIWLRLTEKPLSKAELKSPRALTVVDNQEFAIDTAAWNPQHKLMIKVAAQDPQVARIFVNGAIKQQLCNERTQADDAWLNKVRPWWGHSAHMHVRLNCPKIIQTVRRKSR</sequence>
<dbReference type="PIRSF" id="PIRSF018455">
    <property type="entry name" value="MepA"/>
    <property type="match status" value="1"/>
</dbReference>
<evidence type="ECO:0000256" key="7">
    <source>
        <dbReference type="ARBA" id="ARBA00023049"/>
    </source>
</evidence>
<evidence type="ECO:0000256" key="4">
    <source>
        <dbReference type="ARBA" id="ARBA00022764"/>
    </source>
</evidence>
<dbReference type="SUPFAM" id="SSF55166">
    <property type="entry name" value="Hedgehog/DD-peptidase"/>
    <property type="match status" value="1"/>
</dbReference>
<keyword evidence="4" id="KW-0574">Periplasm</keyword>
<evidence type="ECO:0000256" key="5">
    <source>
        <dbReference type="ARBA" id="ARBA00022801"/>
    </source>
</evidence>
<protein>
    <submittedName>
        <fullName evidence="9">Penicillin-insensitive murein endopeptidase</fullName>
    </submittedName>
</protein>
<accession>A0ABN4Y9T5</accession>